<reference evidence="9" key="2">
    <citation type="submission" date="2019-10" db="EMBL/GenBank/DDBJ databases">
        <title>Malate fermentation in French cider.</title>
        <authorList>
            <person name="Cousin F.J."/>
            <person name="Medina Fernandez S."/>
            <person name="Misery B."/>
            <person name="Laplace J.-M."/>
            <person name="Cretenet M."/>
        </authorList>
    </citation>
    <scope>NUCLEOTIDE SEQUENCE</scope>
    <source>
        <strain evidence="9">UCMA15129</strain>
    </source>
</reference>
<evidence type="ECO:0000256" key="3">
    <source>
        <dbReference type="ARBA" id="ARBA00022448"/>
    </source>
</evidence>
<comment type="subcellular location">
    <subcellularLocation>
        <location evidence="1">Cell membrane</location>
        <topology evidence="1">Multi-pass membrane protein</topology>
    </subcellularLocation>
</comment>
<feature type="transmembrane region" description="Helical" evidence="8">
    <location>
        <begin position="89"/>
        <end position="113"/>
    </location>
</feature>
<keyword evidence="5 8" id="KW-0812">Transmembrane</keyword>
<dbReference type="RefSeq" id="WP_002817660.1">
    <property type="nucleotide sequence ID" value="NZ_CP014324.1"/>
</dbReference>
<accession>A0A483B4D6</accession>
<evidence type="ECO:0000256" key="2">
    <source>
        <dbReference type="ARBA" id="ARBA00009773"/>
    </source>
</evidence>
<comment type="caution">
    <text evidence="10">The sequence shown here is derived from an EMBL/GenBank/DDBJ whole genome shotgun (WGS) entry which is preliminary data.</text>
</comment>
<protein>
    <submittedName>
        <fullName evidence="10">AI-2E family transporter</fullName>
    </submittedName>
</protein>
<dbReference type="EMBL" id="WERV01000002">
    <property type="protein sequence ID" value="MDV7714605.1"/>
    <property type="molecule type" value="Genomic_DNA"/>
</dbReference>
<dbReference type="EMBL" id="MLOK01000040">
    <property type="protein sequence ID" value="OIM21108.1"/>
    <property type="molecule type" value="Genomic_DNA"/>
</dbReference>
<evidence type="ECO:0000313" key="11">
    <source>
        <dbReference type="Proteomes" id="UP000181728"/>
    </source>
</evidence>
<name>A0A483B4D6_OENOE</name>
<keyword evidence="6 8" id="KW-1133">Transmembrane helix</keyword>
<dbReference type="PANTHER" id="PTHR21716">
    <property type="entry name" value="TRANSMEMBRANE PROTEIN"/>
    <property type="match status" value="1"/>
</dbReference>
<evidence type="ECO:0000313" key="10">
    <source>
        <dbReference type="EMBL" id="OIM21108.1"/>
    </source>
</evidence>
<evidence type="ECO:0000313" key="9">
    <source>
        <dbReference type="EMBL" id="MDV7714605.1"/>
    </source>
</evidence>
<feature type="transmembrane region" description="Helical" evidence="8">
    <location>
        <begin position="20"/>
        <end position="41"/>
    </location>
</feature>
<evidence type="ECO:0000256" key="6">
    <source>
        <dbReference type="ARBA" id="ARBA00022989"/>
    </source>
</evidence>
<gene>
    <name evidence="10" type="ORF">ATX59_05615</name>
    <name evidence="9" type="ORF">GA838_02255</name>
</gene>
<keyword evidence="7 8" id="KW-0472">Membrane</keyword>
<evidence type="ECO:0000256" key="8">
    <source>
        <dbReference type="SAM" id="Phobius"/>
    </source>
</evidence>
<dbReference type="Proteomes" id="UP000181728">
    <property type="component" value="Unassembled WGS sequence"/>
</dbReference>
<dbReference type="Pfam" id="PF01594">
    <property type="entry name" value="AI-2E_transport"/>
    <property type="match status" value="1"/>
</dbReference>
<dbReference type="Proteomes" id="UP001281024">
    <property type="component" value="Unassembled WGS sequence"/>
</dbReference>
<evidence type="ECO:0000256" key="7">
    <source>
        <dbReference type="ARBA" id="ARBA00023136"/>
    </source>
</evidence>
<evidence type="ECO:0000256" key="5">
    <source>
        <dbReference type="ARBA" id="ARBA00022692"/>
    </source>
</evidence>
<dbReference type="AlphaFoldDB" id="A0A483B4D6"/>
<keyword evidence="4" id="KW-1003">Cell membrane</keyword>
<reference evidence="10 11" key="1">
    <citation type="journal article" date="2016" name="BMC Genomics">
        <title>Consensus pan-genome assembly of the specialised wine bacterium Oenococcus oeni.</title>
        <authorList>
            <person name="Sternes P.R."/>
            <person name="Borneman A.R."/>
        </authorList>
    </citation>
    <scope>NUCLEOTIDE SEQUENCE [LARGE SCALE GENOMIC DNA]</scope>
    <source>
        <strain evidence="10 11">AWRIB661</strain>
    </source>
</reference>
<organism evidence="10 11">
    <name type="scientific">Oenococcus oeni</name>
    <name type="common">Leuconostoc oenos</name>
    <dbReference type="NCBI Taxonomy" id="1247"/>
    <lineage>
        <taxon>Bacteria</taxon>
        <taxon>Bacillati</taxon>
        <taxon>Bacillota</taxon>
        <taxon>Bacilli</taxon>
        <taxon>Lactobacillales</taxon>
        <taxon>Lactobacillaceae</taxon>
        <taxon>Oenococcus</taxon>
    </lineage>
</organism>
<dbReference type="GO" id="GO:0005886">
    <property type="term" value="C:plasma membrane"/>
    <property type="evidence" value="ECO:0007669"/>
    <property type="project" value="UniProtKB-SubCell"/>
</dbReference>
<evidence type="ECO:0000256" key="1">
    <source>
        <dbReference type="ARBA" id="ARBA00004651"/>
    </source>
</evidence>
<dbReference type="InterPro" id="IPR002549">
    <property type="entry name" value="AI-2E-like"/>
</dbReference>
<feature type="transmembrane region" description="Helical" evidence="8">
    <location>
        <begin position="286"/>
        <end position="311"/>
    </location>
</feature>
<keyword evidence="3" id="KW-0813">Transport</keyword>
<dbReference type="PANTHER" id="PTHR21716:SF53">
    <property type="entry name" value="PERMEASE PERM-RELATED"/>
    <property type="match status" value="1"/>
</dbReference>
<feature type="transmembrane region" description="Helical" evidence="8">
    <location>
        <begin position="53"/>
        <end position="73"/>
    </location>
</feature>
<feature type="transmembrane region" description="Helical" evidence="8">
    <location>
        <begin position="243"/>
        <end position="266"/>
    </location>
</feature>
<comment type="similarity">
    <text evidence="2">Belongs to the autoinducer-2 exporter (AI-2E) (TC 2.A.86) family.</text>
</comment>
<dbReference type="GO" id="GO:0055085">
    <property type="term" value="P:transmembrane transport"/>
    <property type="evidence" value="ECO:0007669"/>
    <property type="project" value="TreeGrafter"/>
</dbReference>
<sequence length="382" mass="43696">MRFNKKEVDQQKTWLERWVFNNRLVSVLLVIILLLLTIYLLHKTSFIFEPIKALFSAVGAPVITAGIFYYLLIPSVNWAHDKFHLSKQLIVLIIFLFVALFLVLFVVYIAPIIRDNFIVFFKHWPDYYSHWSKRLQVWLSYPGLKPIKNWVLDTNNNFNKTIINWSKNYLTNGIAGVGKITRVITMIVITLITFPFILYYMLKDGDQLPRYISQFFPARTRPSLLEVLHEINKQISDYLRGQILTAVAVSIMFMIGFSIIGLPYGIWIGLLAGPLNLIPYLGSFLAMVPAIIIALFGGIHLVIAVLIVFVIEQTLESRLIHPKIMGASMNIHPITVLVILLGAGEMFGLLGVAFGIPAYAVLKVLIGRSYHWWRENSELFKG</sequence>
<feature type="transmembrane region" description="Helical" evidence="8">
    <location>
        <begin position="180"/>
        <end position="202"/>
    </location>
</feature>
<evidence type="ECO:0000256" key="4">
    <source>
        <dbReference type="ARBA" id="ARBA00022475"/>
    </source>
</evidence>
<proteinExistence type="inferred from homology"/>